<reference evidence="2" key="1">
    <citation type="submission" date="2021-01" db="EMBL/GenBank/DDBJ databases">
        <title>Metabolic potential, ecology and presence of endohyphal bacteria is reflected in genomic diversity of Mucoromycotina.</title>
        <authorList>
            <person name="Muszewska A."/>
            <person name="Okrasinska A."/>
            <person name="Steczkiewicz K."/>
            <person name="Drgas O."/>
            <person name="Orlowska M."/>
            <person name="Perlinska-Lenart U."/>
            <person name="Aleksandrzak-Piekarczyk T."/>
            <person name="Szatraj K."/>
            <person name="Zielenkiewicz U."/>
            <person name="Pilsyk S."/>
            <person name="Malc E."/>
            <person name="Mieczkowski P."/>
            <person name="Kruszewska J.S."/>
            <person name="Biernat P."/>
            <person name="Pawlowska J."/>
        </authorList>
    </citation>
    <scope>NUCLEOTIDE SEQUENCE</scope>
    <source>
        <strain evidence="2">WA0000018081</strain>
    </source>
</reference>
<feature type="region of interest" description="Disordered" evidence="1">
    <location>
        <begin position="104"/>
        <end position="133"/>
    </location>
</feature>
<protein>
    <submittedName>
        <fullName evidence="2">Uncharacterized protein</fullName>
    </submittedName>
</protein>
<proteinExistence type="predicted"/>
<sequence length="133" mass="15109">MLAKSQQLTLRRLVQDVPPANMFRTCDTIHSIGEFGAISQYLAKRHFIELNKDMTEILNQDWEIKPNQRFIATRALTGSVIIDTENHHGLLVLSLEVYGRDPDIDNHAEQRSSVGSTHQSTSMPSSDNSDFWI</sequence>
<name>A0A8H7SRM7_9FUNG</name>
<dbReference type="AlphaFoldDB" id="A0A8H7SRM7"/>
<keyword evidence="3" id="KW-1185">Reference proteome</keyword>
<accession>A0A8H7SRM7</accession>
<dbReference type="Proteomes" id="UP000613177">
    <property type="component" value="Unassembled WGS sequence"/>
</dbReference>
<gene>
    <name evidence="2" type="ORF">INT48_009212</name>
</gene>
<feature type="compositionally biased region" description="Polar residues" evidence="1">
    <location>
        <begin position="111"/>
        <end position="133"/>
    </location>
</feature>
<evidence type="ECO:0000313" key="2">
    <source>
        <dbReference type="EMBL" id="KAG2233086.1"/>
    </source>
</evidence>
<organism evidence="2 3">
    <name type="scientific">Thamnidium elegans</name>
    <dbReference type="NCBI Taxonomy" id="101142"/>
    <lineage>
        <taxon>Eukaryota</taxon>
        <taxon>Fungi</taxon>
        <taxon>Fungi incertae sedis</taxon>
        <taxon>Mucoromycota</taxon>
        <taxon>Mucoromycotina</taxon>
        <taxon>Mucoromycetes</taxon>
        <taxon>Mucorales</taxon>
        <taxon>Mucorineae</taxon>
        <taxon>Mucoraceae</taxon>
        <taxon>Thamnidium</taxon>
    </lineage>
</organism>
<comment type="caution">
    <text evidence="2">The sequence shown here is derived from an EMBL/GenBank/DDBJ whole genome shotgun (WGS) entry which is preliminary data.</text>
</comment>
<evidence type="ECO:0000313" key="3">
    <source>
        <dbReference type="Proteomes" id="UP000613177"/>
    </source>
</evidence>
<feature type="non-terminal residue" evidence="2">
    <location>
        <position position="133"/>
    </location>
</feature>
<evidence type="ECO:0000256" key="1">
    <source>
        <dbReference type="SAM" id="MobiDB-lite"/>
    </source>
</evidence>
<dbReference type="EMBL" id="JAEPRE010000090">
    <property type="protein sequence ID" value="KAG2233086.1"/>
    <property type="molecule type" value="Genomic_DNA"/>
</dbReference>